<dbReference type="PANTHER" id="PTHR23420">
    <property type="entry name" value="ADENOSYLHOMOCYSTEINASE"/>
    <property type="match status" value="1"/>
</dbReference>
<feature type="binding site" evidence="5">
    <location>
        <position position="238"/>
    </location>
    <ligand>
        <name>NAD(+)</name>
        <dbReference type="ChEBI" id="CHEBI:57540"/>
    </ligand>
</feature>
<dbReference type="GO" id="GO:0033353">
    <property type="term" value="P:S-adenosylmethionine cycle"/>
    <property type="evidence" value="ECO:0007669"/>
    <property type="project" value="TreeGrafter"/>
</dbReference>
<dbReference type="SUPFAM" id="SSF52283">
    <property type="entry name" value="Formate/glycerate dehydrogenase catalytic domain-like"/>
    <property type="match status" value="1"/>
</dbReference>
<evidence type="ECO:0000256" key="5">
    <source>
        <dbReference type="PIRSR" id="PIRSR001109-2"/>
    </source>
</evidence>
<dbReference type="InterPro" id="IPR036291">
    <property type="entry name" value="NAD(P)-bd_dom_sf"/>
</dbReference>
<evidence type="ECO:0000259" key="8">
    <source>
        <dbReference type="SMART" id="SM00997"/>
    </source>
</evidence>
<evidence type="ECO:0000256" key="4">
    <source>
        <dbReference type="NCBIfam" id="TIGR00936"/>
    </source>
</evidence>
<organism evidence="9 10">
    <name type="scientific">Allisonella histaminiformans</name>
    <dbReference type="NCBI Taxonomy" id="209880"/>
    <lineage>
        <taxon>Bacteria</taxon>
        <taxon>Bacillati</taxon>
        <taxon>Bacillota</taxon>
        <taxon>Negativicutes</taxon>
        <taxon>Veillonellales</taxon>
        <taxon>Veillonellaceae</taxon>
        <taxon>Allisonella</taxon>
    </lineage>
</organism>
<comment type="similarity">
    <text evidence="1 7">Belongs to the adenosylhomocysteinase family.</text>
</comment>
<dbReference type="OrthoDB" id="9802717at2"/>
<comment type="pathway">
    <text evidence="6">Amino-acid biosynthesis; L-homocysteine biosynthesis; L-homocysteine from S-adenosyl-L-homocysteine: step 1/1.</text>
</comment>
<feature type="binding site" evidence="5">
    <location>
        <position position="348"/>
    </location>
    <ligand>
        <name>NAD(+)</name>
        <dbReference type="ChEBI" id="CHEBI:57540"/>
    </ligand>
</feature>
<protein>
    <recommendedName>
        <fullName evidence="4 6">Adenosylhomocysteinase</fullName>
        <ecNumber evidence="4 6">3.13.2.1</ecNumber>
    </recommendedName>
</protein>
<keyword evidence="10" id="KW-1185">Reference proteome</keyword>
<comment type="cofactor">
    <cofactor evidence="5 6">
        <name>NAD(+)</name>
        <dbReference type="ChEBI" id="CHEBI:57540"/>
    </cofactor>
    <text evidence="5 6">Binds 1 NAD(+) per subunit.</text>
</comment>
<evidence type="ECO:0000256" key="6">
    <source>
        <dbReference type="RuleBase" id="RU000548"/>
    </source>
</evidence>
<gene>
    <name evidence="9" type="ORF">SAMN02910343_01196</name>
</gene>
<feature type="binding site" evidence="5">
    <location>
        <begin position="217"/>
        <end position="222"/>
    </location>
    <ligand>
        <name>NAD(+)</name>
        <dbReference type="ChEBI" id="CHEBI:57540"/>
    </ligand>
</feature>
<feature type="binding site" evidence="5">
    <location>
        <begin position="294"/>
        <end position="296"/>
    </location>
    <ligand>
        <name>NAD(+)</name>
        <dbReference type="ChEBI" id="CHEBI:57540"/>
    </ligand>
</feature>
<dbReference type="NCBIfam" id="NF004005">
    <property type="entry name" value="PRK05476.2-3"/>
    <property type="match status" value="1"/>
</dbReference>
<dbReference type="UniPathway" id="UPA00314">
    <property type="reaction ID" value="UER00076"/>
</dbReference>
<feature type="binding site" evidence="5">
    <location>
        <position position="341"/>
    </location>
    <ligand>
        <name>NAD(+)</name>
        <dbReference type="ChEBI" id="CHEBI:57540"/>
    </ligand>
</feature>
<evidence type="ECO:0000313" key="10">
    <source>
        <dbReference type="Proteomes" id="UP000199689"/>
    </source>
</evidence>
<dbReference type="SUPFAM" id="SSF51735">
    <property type="entry name" value="NAD(P)-binding Rossmann-fold domains"/>
    <property type="match status" value="1"/>
</dbReference>
<keyword evidence="6" id="KW-0378">Hydrolase</keyword>
<dbReference type="PANTHER" id="PTHR23420:SF0">
    <property type="entry name" value="ADENOSYLHOMOCYSTEINASE"/>
    <property type="match status" value="1"/>
</dbReference>
<dbReference type="STRING" id="209880.SAMN02910343_01196"/>
<dbReference type="GO" id="GO:0006730">
    <property type="term" value="P:one-carbon metabolic process"/>
    <property type="evidence" value="ECO:0007669"/>
    <property type="project" value="UniProtKB-UniRule"/>
</dbReference>
<evidence type="ECO:0000256" key="2">
    <source>
        <dbReference type="ARBA" id="ARBA00022563"/>
    </source>
</evidence>
<dbReference type="EC" id="3.13.2.1" evidence="4 6"/>
<comment type="catalytic activity">
    <reaction evidence="6">
        <text>S-adenosyl-L-homocysteine + H2O = L-homocysteine + adenosine</text>
        <dbReference type="Rhea" id="RHEA:21708"/>
        <dbReference type="ChEBI" id="CHEBI:15377"/>
        <dbReference type="ChEBI" id="CHEBI:16335"/>
        <dbReference type="ChEBI" id="CHEBI:57856"/>
        <dbReference type="ChEBI" id="CHEBI:58199"/>
        <dbReference type="EC" id="3.13.2.1"/>
    </reaction>
</comment>
<dbReference type="GO" id="GO:0005829">
    <property type="term" value="C:cytosol"/>
    <property type="evidence" value="ECO:0007669"/>
    <property type="project" value="TreeGrafter"/>
</dbReference>
<dbReference type="PIRSF" id="PIRSF001109">
    <property type="entry name" value="Ad_hcy_hydrolase"/>
    <property type="match status" value="1"/>
</dbReference>
<proteinExistence type="inferred from homology"/>
<dbReference type="CDD" id="cd00401">
    <property type="entry name" value="SAHH"/>
    <property type="match status" value="1"/>
</dbReference>
<keyword evidence="3 5" id="KW-0520">NAD</keyword>
<accession>A0A1G5W940</accession>
<dbReference type="InterPro" id="IPR000043">
    <property type="entry name" value="Adenosylhomocysteinase-like"/>
</dbReference>
<dbReference type="SMART" id="SM00997">
    <property type="entry name" value="AdoHcyase_NAD"/>
    <property type="match status" value="1"/>
</dbReference>
<evidence type="ECO:0000313" key="9">
    <source>
        <dbReference type="EMBL" id="SDA54236.1"/>
    </source>
</evidence>
<dbReference type="InterPro" id="IPR015878">
    <property type="entry name" value="Ado_hCys_hydrolase_NAD-bd"/>
</dbReference>
<dbReference type="GO" id="GO:0004013">
    <property type="term" value="F:adenosylhomocysteinase activity"/>
    <property type="evidence" value="ECO:0007669"/>
    <property type="project" value="UniProtKB-UniRule"/>
</dbReference>
<dbReference type="NCBIfam" id="TIGR00936">
    <property type="entry name" value="ahcY"/>
    <property type="match status" value="1"/>
</dbReference>
<reference evidence="9 10" key="1">
    <citation type="submission" date="2016-10" db="EMBL/GenBank/DDBJ databases">
        <authorList>
            <person name="de Groot N.N."/>
        </authorList>
    </citation>
    <scope>NUCLEOTIDE SEQUENCE [LARGE SCALE GENOMIC DNA]</scope>
    <source>
        <strain evidence="9 10">DSM 15230</strain>
    </source>
</reference>
<dbReference type="Proteomes" id="UP000199689">
    <property type="component" value="Unassembled WGS sequence"/>
</dbReference>
<name>A0A1G5W940_9FIRM</name>
<dbReference type="Gene3D" id="3.40.50.1480">
    <property type="entry name" value="Adenosylhomocysteinase-like"/>
    <property type="match status" value="1"/>
</dbReference>
<dbReference type="Gene3D" id="3.40.50.720">
    <property type="entry name" value="NAD(P)-binding Rossmann-like Domain"/>
    <property type="match status" value="1"/>
</dbReference>
<evidence type="ECO:0000256" key="1">
    <source>
        <dbReference type="ARBA" id="ARBA00007122"/>
    </source>
</evidence>
<feature type="domain" description="S-adenosyl-L-homocysteine hydrolase NAD binding" evidence="8">
    <location>
        <begin position="186"/>
        <end position="347"/>
    </location>
</feature>
<dbReference type="GeneID" id="87756210"/>
<feature type="binding site" evidence="5">
    <location>
        <begin position="152"/>
        <end position="154"/>
    </location>
    <ligand>
        <name>NAD(+)</name>
        <dbReference type="ChEBI" id="CHEBI:57540"/>
    </ligand>
</feature>
<dbReference type="Pfam" id="PF00670">
    <property type="entry name" value="AdoHcyase_NAD"/>
    <property type="match status" value="1"/>
</dbReference>
<sequence length="415" mass="45450">MVKPSVIRDIHLADEGMQRIRWVEKFMPALNTLSKTCFNPDTFKGKTIVMSIHLEAKTAYLALTLKKAGANVIATGSNPLSTQDPIAAALVSQGITVYATHGCTDKEYMDYLNMALDHKPHLIIDDGGDLVHLLHTTRKDALENLIGGSEETTTGVYRLRQLANENKLLFPMLAVNNSQCKFLFDNRYGTGQSVWDGIIRSTNLTVTGKTVVVAGYGWCGKGVAMRAKGLGAHVIVTEVDPIKAIEAVFDGFDVKPMVEAAPYGDYFVTVTGDIHVINKDAFLAMKDGAICANAGHFDVEVNKEDLKEISVSHFEARKNIEGYVLPDGRTIYLMAEGRLVNLAAGDGHPAEIMDLSFAMQALAADYICRHEKELKPGLYVLPHELDVKVAQIKLSSMGYSIDSLTEEQKAYLGLK</sequence>
<dbReference type="Pfam" id="PF05221">
    <property type="entry name" value="AdoHcyase"/>
    <property type="match status" value="2"/>
</dbReference>
<dbReference type="PROSITE" id="PS00739">
    <property type="entry name" value="ADOHCYASE_2"/>
    <property type="match status" value="1"/>
</dbReference>
<dbReference type="RefSeq" id="WP_091364825.1">
    <property type="nucleotide sequence ID" value="NZ_CALJSX010000044.1"/>
</dbReference>
<dbReference type="EMBL" id="FMXA01000015">
    <property type="protein sequence ID" value="SDA54236.1"/>
    <property type="molecule type" value="Genomic_DNA"/>
</dbReference>
<dbReference type="SMART" id="SM00996">
    <property type="entry name" value="AdoHcyase"/>
    <property type="match status" value="1"/>
</dbReference>
<dbReference type="InterPro" id="IPR042172">
    <property type="entry name" value="Adenosylhomocyst_ase-like_sf"/>
</dbReference>
<evidence type="ECO:0000256" key="7">
    <source>
        <dbReference type="RuleBase" id="RU004166"/>
    </source>
</evidence>
<dbReference type="AlphaFoldDB" id="A0A1G5W940"/>
<keyword evidence="2 6" id="KW-0554">One-carbon metabolism</keyword>
<evidence type="ECO:0000256" key="3">
    <source>
        <dbReference type="ARBA" id="ARBA00023027"/>
    </source>
</evidence>
<dbReference type="InterPro" id="IPR020082">
    <property type="entry name" value="S-Ado-L-homoCys_hydrolase_CS"/>
</dbReference>